<proteinExistence type="inferred from homology"/>
<dbReference type="EMBL" id="ACQL01000069">
    <property type="protein sequence ID" value="EER47479.1"/>
    <property type="molecule type" value="Genomic_DNA"/>
</dbReference>
<dbReference type="Gene3D" id="1.10.150.130">
    <property type="match status" value="1"/>
</dbReference>
<dbReference type="Pfam" id="PF22022">
    <property type="entry name" value="Phage_int_M"/>
    <property type="match status" value="1"/>
</dbReference>
<dbReference type="InterPro" id="IPR011010">
    <property type="entry name" value="DNA_brk_join_enz"/>
</dbReference>
<dbReference type="PANTHER" id="PTHR30629:SF6">
    <property type="entry name" value="PROPHAGE INTEGRASE INTA-RELATED"/>
    <property type="match status" value="1"/>
</dbReference>
<reference evidence="5 6" key="1">
    <citation type="journal article" date="2010" name="Vet. Microbiol.">
        <title>Production of haemolysins by strains of the Actinobacillus minor/porcitonsillarum complex.</title>
        <authorList>
            <person name="Arya G."/>
            <person name="Niven D.F."/>
        </authorList>
    </citation>
    <scope>NUCLEOTIDE SEQUENCE [LARGE SCALE GENOMIC DNA]</scope>
    <source>
        <strain evidence="5 6">NM305</strain>
    </source>
</reference>
<dbReference type="InterPro" id="IPR050808">
    <property type="entry name" value="Phage_Integrase"/>
</dbReference>
<comment type="similarity">
    <text evidence="1">Belongs to the 'phage' integrase family.</text>
</comment>
<evidence type="ECO:0000259" key="4">
    <source>
        <dbReference type="Pfam" id="PF22022"/>
    </source>
</evidence>
<dbReference type="Proteomes" id="UP000005532">
    <property type="component" value="Unassembled WGS sequence"/>
</dbReference>
<accession>C5S0P6</accession>
<name>C5S0P6_9PAST</name>
<dbReference type="SUPFAM" id="SSF56349">
    <property type="entry name" value="DNA breaking-rejoining enzymes"/>
    <property type="match status" value="1"/>
</dbReference>
<keyword evidence="2" id="KW-0229">DNA integration</keyword>
<evidence type="ECO:0000313" key="5">
    <source>
        <dbReference type="EMBL" id="EER47479.1"/>
    </source>
</evidence>
<dbReference type="InterPro" id="IPR053876">
    <property type="entry name" value="Phage_int_M"/>
</dbReference>
<dbReference type="AlphaFoldDB" id="C5S0P6"/>
<keyword evidence="3" id="KW-0238">DNA-binding</keyword>
<evidence type="ECO:0000313" key="6">
    <source>
        <dbReference type="Proteomes" id="UP000005532"/>
    </source>
</evidence>
<dbReference type="eggNOG" id="COG0582">
    <property type="taxonomic scope" value="Bacteria"/>
</dbReference>
<feature type="domain" description="Phage integrase central" evidence="4">
    <location>
        <begin position="26"/>
        <end position="108"/>
    </location>
</feature>
<dbReference type="InterPro" id="IPR010998">
    <property type="entry name" value="Integrase_recombinase_N"/>
</dbReference>
<evidence type="ECO:0000256" key="1">
    <source>
        <dbReference type="ARBA" id="ARBA00008857"/>
    </source>
</evidence>
<protein>
    <submittedName>
        <fullName evidence="5">Prophage CP4-57 integrase</fullName>
    </submittedName>
</protein>
<dbReference type="PANTHER" id="PTHR30629">
    <property type="entry name" value="PROPHAGE INTEGRASE"/>
    <property type="match status" value="1"/>
</dbReference>
<dbReference type="GO" id="GO:0003677">
    <property type="term" value="F:DNA binding"/>
    <property type="evidence" value="ECO:0007669"/>
    <property type="project" value="UniProtKB-KW"/>
</dbReference>
<evidence type="ECO:0000256" key="2">
    <source>
        <dbReference type="ARBA" id="ARBA00022908"/>
    </source>
</evidence>
<organism evidence="5 6">
    <name type="scientific">Actinobacillus minor NM305</name>
    <dbReference type="NCBI Taxonomy" id="637911"/>
    <lineage>
        <taxon>Bacteria</taxon>
        <taxon>Pseudomonadati</taxon>
        <taxon>Pseudomonadota</taxon>
        <taxon>Gammaproteobacteria</taxon>
        <taxon>Pasteurellales</taxon>
        <taxon>Pasteurellaceae</taxon>
        <taxon>Actinobacillus</taxon>
    </lineage>
</organism>
<comment type="caution">
    <text evidence="5">The sequence shown here is derived from an EMBL/GenBank/DDBJ whole genome shotgun (WGS) entry which is preliminary data.</text>
</comment>
<dbReference type="GO" id="GO:0015074">
    <property type="term" value="P:DNA integration"/>
    <property type="evidence" value="ECO:0007669"/>
    <property type="project" value="UniProtKB-KW"/>
</dbReference>
<gene>
    <name evidence="5" type="ORF">AM305_07358</name>
</gene>
<sequence length="118" mass="13670">MAQGIDPQIHRKEQELAQLQNLSNTFYKVTENWRLKYQTEVEPLTMEKNWLRLEKHLFPVLGHYPVTKITPPILIEAVKPLNEKGFNDTLHRIINLANQILNYTVTVGVKVSCFRGSA</sequence>
<evidence type="ECO:0000256" key="3">
    <source>
        <dbReference type="ARBA" id="ARBA00023125"/>
    </source>
</evidence>